<dbReference type="EMBL" id="CP058708">
    <property type="protein sequence ID" value="QLH50236.1"/>
    <property type="molecule type" value="Genomic_DNA"/>
</dbReference>
<evidence type="ECO:0000313" key="1">
    <source>
        <dbReference type="EMBL" id="QLH50236.1"/>
    </source>
</evidence>
<organism evidence="1 2">
    <name type="scientific">Candidatus Accumulibacter cognatus</name>
    <dbReference type="NCBI Taxonomy" id="2954383"/>
    <lineage>
        <taxon>Bacteria</taxon>
        <taxon>Pseudomonadati</taxon>
        <taxon>Pseudomonadota</taxon>
        <taxon>Betaproteobacteria</taxon>
        <taxon>Candidatus Accumulibacter</taxon>
    </lineage>
</organism>
<accession>A0A7D5S8D7</accession>
<protein>
    <submittedName>
        <fullName evidence="1">Uncharacterized protein</fullName>
    </submittedName>
</protein>
<dbReference type="KEGG" id="acog:HWD57_10925"/>
<evidence type="ECO:0000313" key="2">
    <source>
        <dbReference type="Proteomes" id="UP000509684"/>
    </source>
</evidence>
<reference evidence="1 2" key="1">
    <citation type="journal article" date="2019" name="Microbiome">
        <title>Annotated bacterial chromosomes from frame-shift-corrected long-read metagenomic data.</title>
        <authorList>
            <person name="Arumugam K."/>
            <person name="Bagci C."/>
            <person name="Bessarab I."/>
            <person name="Beier S."/>
            <person name="Buchfink B."/>
            <person name="Gorska A."/>
            <person name="Qiu G."/>
            <person name="Huson D.H."/>
            <person name="Williams R.B.H."/>
        </authorList>
    </citation>
    <scope>NUCLEOTIDE SEQUENCE [LARGE SCALE GENOMIC DNA]</scope>
    <source>
        <strain evidence="1">SSA1</strain>
    </source>
</reference>
<dbReference type="AlphaFoldDB" id="A0A7D5S8D7"/>
<sequence>MSANVLAKIVDFQSLTPGWCYGEGFPFDERLLNKAIELATSLLGQGFEQLDAFPGLNGEVRVTAYQRSPRGNRYYLEFTLEPSDHVITFLCEADGAEEVYREGLSFAECQLLIKNYGRRLCNSYGLSIPGTSTENWRVSRVWPLGHRPQEEGYRSLPESAPLKSVETSVNTYGPSTGTSAANRQFIGCLKATSCLPATCSG</sequence>
<gene>
    <name evidence="1" type="ORF">HWD57_10925</name>
</gene>
<dbReference type="Proteomes" id="UP000509684">
    <property type="component" value="Chromosome"/>
</dbReference>
<proteinExistence type="predicted"/>
<name>A0A7D5S8D7_9PROT</name>